<accession>A0A5B0EPM8</accession>
<comment type="similarity">
    <text evidence="4 12">Belongs to the TrpB family.</text>
</comment>
<comment type="pathway">
    <text evidence="3 12">Amino-acid biosynthesis; L-tryptophan biosynthesis; L-tryptophan from chorismate: step 5/5.</text>
</comment>
<evidence type="ECO:0000259" key="14">
    <source>
        <dbReference type="Pfam" id="PF00291"/>
    </source>
</evidence>
<dbReference type="EMBL" id="VOBL01000001">
    <property type="protein sequence ID" value="KAA0979801.1"/>
    <property type="molecule type" value="Genomic_DNA"/>
</dbReference>
<dbReference type="PANTHER" id="PTHR48077:SF3">
    <property type="entry name" value="TRYPTOPHAN SYNTHASE"/>
    <property type="match status" value="1"/>
</dbReference>
<comment type="subunit">
    <text evidence="5 12">Tetramer of two alpha and two beta chains.</text>
</comment>
<evidence type="ECO:0000256" key="7">
    <source>
        <dbReference type="ARBA" id="ARBA00022822"/>
    </source>
</evidence>
<evidence type="ECO:0000256" key="13">
    <source>
        <dbReference type="SAM" id="MobiDB-lite"/>
    </source>
</evidence>
<sequence>MTPKTGDPDMGGNQPTPAEASSLRHAAGPYFGDYGGRWMPESLIAAMDELTETFEAAKADPSFIAEVKELNKNYSGRPSLLTEAKRFGAAAGGVRVFLKREDLNHTGSHKINNVLGQALLAKRMGKTRIIAETGAGQHGVASATAAALMGLECVVYMGAEDTRRQSLNVARMQLLGATVIPVTAGSQTLKDAINEALRDWVANVGNTHYLLGTAAGGHPFPAMVRYFHEVIGEEAREQIIAQTGRLPDAVAACIGGGSNAIGIFHGFLDDAEVELYGFEAGGDGVGTDRHAATITLGKPGVLHGAKSYLMQDDDGQTIESHSISAGLDYPGVGPEHAYLADIGRVNYEPITDTEAMDAFSLLCRTEGIIPAIESSHALAGVLKIAERKIAAGVVPEETIIVANLSGRGDKDVGTAAEWFNLIDNAQKDAK</sequence>
<comment type="cofactor">
    <cofactor evidence="1 12">
        <name>pyridoxal 5'-phosphate</name>
        <dbReference type="ChEBI" id="CHEBI:597326"/>
    </cofactor>
</comment>
<dbReference type="SUPFAM" id="SSF53686">
    <property type="entry name" value="Tryptophan synthase beta subunit-like PLP-dependent enzymes"/>
    <property type="match status" value="1"/>
</dbReference>
<comment type="catalytic activity">
    <reaction evidence="11 12">
        <text>(1S,2R)-1-C-(indol-3-yl)glycerol 3-phosphate + L-serine = D-glyceraldehyde 3-phosphate + L-tryptophan + H2O</text>
        <dbReference type="Rhea" id="RHEA:10532"/>
        <dbReference type="ChEBI" id="CHEBI:15377"/>
        <dbReference type="ChEBI" id="CHEBI:33384"/>
        <dbReference type="ChEBI" id="CHEBI:57912"/>
        <dbReference type="ChEBI" id="CHEBI:58866"/>
        <dbReference type="ChEBI" id="CHEBI:59776"/>
        <dbReference type="EC" id="4.2.1.20"/>
    </reaction>
</comment>
<evidence type="ECO:0000256" key="11">
    <source>
        <dbReference type="ARBA" id="ARBA00049047"/>
    </source>
</evidence>
<keyword evidence="7 12" id="KW-0822">Tryptophan biosynthesis</keyword>
<evidence type="ECO:0000256" key="9">
    <source>
        <dbReference type="ARBA" id="ARBA00023141"/>
    </source>
</evidence>
<keyword evidence="6 12" id="KW-0028">Amino-acid biosynthesis</keyword>
<evidence type="ECO:0000256" key="8">
    <source>
        <dbReference type="ARBA" id="ARBA00022898"/>
    </source>
</evidence>
<dbReference type="InterPro" id="IPR006654">
    <property type="entry name" value="Trp_synth_beta"/>
</dbReference>
<keyword evidence="10 12" id="KW-0456">Lyase</keyword>
<dbReference type="InterPro" id="IPR006653">
    <property type="entry name" value="Trp_synth_b_CS"/>
</dbReference>
<feature type="modified residue" description="N6-(pyridoxal phosphate)lysine" evidence="12">
    <location>
        <position position="110"/>
    </location>
</feature>
<dbReference type="PANTHER" id="PTHR48077">
    <property type="entry name" value="TRYPTOPHAN SYNTHASE-RELATED"/>
    <property type="match status" value="1"/>
</dbReference>
<evidence type="ECO:0000256" key="10">
    <source>
        <dbReference type="ARBA" id="ARBA00023239"/>
    </source>
</evidence>
<comment type="function">
    <text evidence="2 12">The beta subunit is responsible for the synthesis of L-tryptophan from indole and L-serine.</text>
</comment>
<evidence type="ECO:0000313" key="15">
    <source>
        <dbReference type="EMBL" id="KAA0979801.1"/>
    </source>
</evidence>
<reference evidence="15 16" key="1">
    <citation type="submission" date="2019-07" db="EMBL/GenBank/DDBJ databases">
        <title>Analysis of the biochemical properties, biological activity and biotechnological potential of siderophores and biosurfactants produced by Antarctic psychrotolerant bacteria.</title>
        <authorList>
            <person name="Styczynski M."/>
            <person name="Krucon T."/>
            <person name="Decewicz P."/>
            <person name="Dziewit L."/>
        </authorList>
    </citation>
    <scope>NUCLEOTIDE SEQUENCE [LARGE SCALE GENOMIC DNA]</scope>
    <source>
        <strain evidence="15 16">ANT_H27</strain>
    </source>
</reference>
<evidence type="ECO:0000256" key="5">
    <source>
        <dbReference type="ARBA" id="ARBA00011270"/>
    </source>
</evidence>
<dbReference type="GO" id="GO:0005737">
    <property type="term" value="C:cytoplasm"/>
    <property type="evidence" value="ECO:0007669"/>
    <property type="project" value="TreeGrafter"/>
</dbReference>
<dbReference type="RefSeq" id="WP_007272688.1">
    <property type="nucleotide sequence ID" value="NZ_JBITUG010000026.1"/>
</dbReference>
<evidence type="ECO:0000256" key="2">
    <source>
        <dbReference type="ARBA" id="ARBA00002786"/>
    </source>
</evidence>
<dbReference type="EC" id="4.2.1.20" evidence="12"/>
<feature type="region of interest" description="Disordered" evidence="13">
    <location>
        <begin position="1"/>
        <end position="21"/>
    </location>
</feature>
<dbReference type="Pfam" id="PF00291">
    <property type="entry name" value="PALP"/>
    <property type="match status" value="1"/>
</dbReference>
<keyword evidence="9 12" id="KW-0057">Aromatic amino acid biosynthesis</keyword>
<name>A0A5B0EPM8_9MICC</name>
<dbReference type="NCBIfam" id="TIGR00263">
    <property type="entry name" value="trpB"/>
    <property type="match status" value="1"/>
</dbReference>
<gene>
    <name evidence="12 15" type="primary">trpB</name>
    <name evidence="15" type="ORF">FQ154_01165</name>
</gene>
<dbReference type="GO" id="GO:0004834">
    <property type="term" value="F:tryptophan synthase activity"/>
    <property type="evidence" value="ECO:0007669"/>
    <property type="project" value="UniProtKB-UniRule"/>
</dbReference>
<dbReference type="InterPro" id="IPR036052">
    <property type="entry name" value="TrpB-like_PALP_sf"/>
</dbReference>
<dbReference type="OrthoDB" id="9766131at2"/>
<dbReference type="CDD" id="cd06446">
    <property type="entry name" value="Trp-synth_B"/>
    <property type="match status" value="1"/>
</dbReference>
<evidence type="ECO:0000256" key="3">
    <source>
        <dbReference type="ARBA" id="ARBA00004733"/>
    </source>
</evidence>
<dbReference type="Proteomes" id="UP000323856">
    <property type="component" value="Unassembled WGS sequence"/>
</dbReference>
<proteinExistence type="inferred from homology"/>
<evidence type="ECO:0000256" key="12">
    <source>
        <dbReference type="HAMAP-Rule" id="MF_00133"/>
    </source>
</evidence>
<dbReference type="FunFam" id="3.40.50.1100:FF:000004">
    <property type="entry name" value="Tryptophan synthase beta chain"/>
    <property type="match status" value="1"/>
</dbReference>
<evidence type="ECO:0000256" key="1">
    <source>
        <dbReference type="ARBA" id="ARBA00001933"/>
    </source>
</evidence>
<evidence type="ECO:0000313" key="16">
    <source>
        <dbReference type="Proteomes" id="UP000323856"/>
    </source>
</evidence>
<feature type="domain" description="Tryptophan synthase beta chain-like PALP" evidence="14">
    <location>
        <begin position="77"/>
        <end position="402"/>
    </location>
</feature>
<dbReference type="InterPro" id="IPR001926">
    <property type="entry name" value="TrpB-like_PALP"/>
</dbReference>
<dbReference type="HAMAP" id="MF_00133">
    <property type="entry name" value="Trp_synth_beta"/>
    <property type="match status" value="1"/>
</dbReference>
<dbReference type="PIRSF" id="PIRSF001413">
    <property type="entry name" value="Trp_syn_beta"/>
    <property type="match status" value="1"/>
</dbReference>
<protein>
    <recommendedName>
        <fullName evidence="12">Tryptophan synthase beta chain</fullName>
        <ecNumber evidence="12">4.2.1.20</ecNumber>
    </recommendedName>
</protein>
<dbReference type="FunFam" id="3.40.50.1100:FF:000001">
    <property type="entry name" value="Tryptophan synthase beta chain"/>
    <property type="match status" value="1"/>
</dbReference>
<dbReference type="UniPathway" id="UPA00035">
    <property type="reaction ID" value="UER00044"/>
</dbReference>
<keyword evidence="8 12" id="KW-0663">Pyridoxal phosphate</keyword>
<evidence type="ECO:0000256" key="6">
    <source>
        <dbReference type="ARBA" id="ARBA00022605"/>
    </source>
</evidence>
<evidence type="ECO:0000256" key="4">
    <source>
        <dbReference type="ARBA" id="ARBA00009982"/>
    </source>
</evidence>
<comment type="caution">
    <text evidence="15">The sequence shown here is derived from an EMBL/GenBank/DDBJ whole genome shotgun (WGS) entry which is preliminary data.</text>
</comment>
<organism evidence="15 16">
    <name type="scientific">Paeniglutamicibacter gangotriensis</name>
    <dbReference type="NCBI Taxonomy" id="254787"/>
    <lineage>
        <taxon>Bacteria</taxon>
        <taxon>Bacillati</taxon>
        <taxon>Actinomycetota</taxon>
        <taxon>Actinomycetes</taxon>
        <taxon>Micrococcales</taxon>
        <taxon>Micrococcaceae</taxon>
        <taxon>Paeniglutamicibacter</taxon>
    </lineage>
</organism>
<dbReference type="PROSITE" id="PS00168">
    <property type="entry name" value="TRP_SYNTHASE_BETA"/>
    <property type="match status" value="1"/>
</dbReference>
<dbReference type="Gene3D" id="3.40.50.1100">
    <property type="match status" value="2"/>
</dbReference>
<dbReference type="AlphaFoldDB" id="A0A5B0EPM8"/>
<dbReference type="InterPro" id="IPR023026">
    <property type="entry name" value="Trp_synth_beta/beta-like"/>
</dbReference>